<dbReference type="InterPro" id="IPR036866">
    <property type="entry name" value="RibonucZ/Hydroxyglut_hydro"/>
</dbReference>
<sequence length="353" mass="38975">MPGAPGLLFTAGMDPVPDDPERDWTAPGVYEVMPGLYRIPLPMPSDGLRAVNVYAVRDGDALVLVDSGWVVPEALDVMQQALRALDADPGRISRILVTHVHRDHYTLAVRLRRDHPSIRVGLGIGERPSLRVVQSSPPDRPGGLRDQLTLCGAAALAKELSEVSVHHDTSEWEDPDDWLEAPSTVDLATASWQAHPTPGHTRGHLVFVDADRDVMFCGDHVLPRITPSIGFEPVPAESPLRDYLDSLNLVRALPDRRLLPAHGHVGPSVHARVDELIEHHDVRLRDTFDALAGTAFETAQRLRWTRRGRAFDELDLLSRCLAVTETAAHLDVLAGTGRLDRTENDGVRYYRVT</sequence>
<dbReference type="InterPro" id="IPR001279">
    <property type="entry name" value="Metallo-B-lactamas"/>
</dbReference>
<evidence type="ECO:0000313" key="2">
    <source>
        <dbReference type="EMBL" id="GIJ60225.1"/>
    </source>
</evidence>
<proteinExistence type="predicted"/>
<evidence type="ECO:0000259" key="1">
    <source>
        <dbReference type="SMART" id="SM00849"/>
    </source>
</evidence>
<gene>
    <name evidence="2" type="primary">ampC_4</name>
    <name evidence="2" type="ORF">Vau01_077410</name>
</gene>
<protein>
    <submittedName>
        <fullName evidence="2">MBL fold metallo-hydrolase</fullName>
    </submittedName>
</protein>
<accession>A0A8J3ZEA9</accession>
<feature type="domain" description="Metallo-beta-lactamase" evidence="1">
    <location>
        <begin position="50"/>
        <end position="262"/>
    </location>
</feature>
<dbReference type="EMBL" id="BOPG01000050">
    <property type="protein sequence ID" value="GIJ60225.1"/>
    <property type="molecule type" value="Genomic_DNA"/>
</dbReference>
<dbReference type="Pfam" id="PF00753">
    <property type="entry name" value="Lactamase_B"/>
    <property type="match status" value="1"/>
</dbReference>
<dbReference type="InterPro" id="IPR036388">
    <property type="entry name" value="WH-like_DNA-bd_sf"/>
</dbReference>
<name>A0A8J3ZEA9_9ACTN</name>
<dbReference type="InterPro" id="IPR050662">
    <property type="entry name" value="Sec-metab_biosynth-thioest"/>
</dbReference>
<dbReference type="PANTHER" id="PTHR23131">
    <property type="entry name" value="ENDORIBONUCLEASE LACTB2"/>
    <property type="match status" value="1"/>
</dbReference>
<dbReference type="SUPFAM" id="SSF56281">
    <property type="entry name" value="Metallo-hydrolase/oxidoreductase"/>
    <property type="match status" value="1"/>
</dbReference>
<comment type="caution">
    <text evidence="2">The sequence shown here is derived from an EMBL/GenBank/DDBJ whole genome shotgun (WGS) entry which is preliminary data.</text>
</comment>
<evidence type="ECO:0000313" key="3">
    <source>
        <dbReference type="Proteomes" id="UP000612585"/>
    </source>
</evidence>
<dbReference type="Proteomes" id="UP000612585">
    <property type="component" value="Unassembled WGS sequence"/>
</dbReference>
<organism evidence="2 3">
    <name type="scientific">Virgisporangium aurantiacum</name>
    <dbReference type="NCBI Taxonomy" id="175570"/>
    <lineage>
        <taxon>Bacteria</taxon>
        <taxon>Bacillati</taxon>
        <taxon>Actinomycetota</taxon>
        <taxon>Actinomycetes</taxon>
        <taxon>Micromonosporales</taxon>
        <taxon>Micromonosporaceae</taxon>
        <taxon>Virgisporangium</taxon>
    </lineage>
</organism>
<dbReference type="AlphaFoldDB" id="A0A8J3ZEA9"/>
<keyword evidence="3" id="KW-1185">Reference proteome</keyword>
<reference evidence="2" key="1">
    <citation type="submission" date="2021-01" db="EMBL/GenBank/DDBJ databases">
        <title>Whole genome shotgun sequence of Virgisporangium aurantiacum NBRC 16421.</title>
        <authorList>
            <person name="Komaki H."/>
            <person name="Tamura T."/>
        </authorList>
    </citation>
    <scope>NUCLEOTIDE SEQUENCE</scope>
    <source>
        <strain evidence="2">NBRC 16421</strain>
    </source>
</reference>
<dbReference type="SMART" id="SM00849">
    <property type="entry name" value="Lactamase_B"/>
    <property type="match status" value="1"/>
</dbReference>
<dbReference type="Gene3D" id="1.10.10.10">
    <property type="entry name" value="Winged helix-like DNA-binding domain superfamily/Winged helix DNA-binding domain"/>
    <property type="match status" value="1"/>
</dbReference>
<dbReference type="PANTHER" id="PTHR23131:SF4">
    <property type="entry name" value="METALLO-BETA-LACTAMASE SUPERFAMILY POTEIN"/>
    <property type="match status" value="1"/>
</dbReference>
<dbReference type="Gene3D" id="3.60.15.10">
    <property type="entry name" value="Ribonuclease Z/Hydroxyacylglutathione hydrolase-like"/>
    <property type="match status" value="1"/>
</dbReference>